<evidence type="ECO:0000259" key="7">
    <source>
        <dbReference type="PROSITE" id="PS51845"/>
    </source>
</evidence>
<dbReference type="SUPFAM" id="SSF57903">
    <property type="entry name" value="FYVE/PHD zinc finger"/>
    <property type="match status" value="1"/>
</dbReference>
<keyword evidence="5" id="KW-0175">Coiled coil</keyword>
<evidence type="ECO:0000256" key="5">
    <source>
        <dbReference type="SAM" id="Coils"/>
    </source>
</evidence>
<proteinExistence type="predicted"/>
<dbReference type="Pfam" id="PF00233">
    <property type="entry name" value="PDEase_I"/>
    <property type="match status" value="1"/>
</dbReference>
<feature type="compositionally biased region" description="Polar residues" evidence="6">
    <location>
        <begin position="612"/>
        <end position="621"/>
    </location>
</feature>
<evidence type="ECO:0000256" key="4">
    <source>
        <dbReference type="PIRSR" id="PIRSR623088-3"/>
    </source>
</evidence>
<evidence type="ECO:0000313" key="9">
    <source>
        <dbReference type="Proteomes" id="UP000002316"/>
    </source>
</evidence>
<feature type="domain" description="PDEase" evidence="7">
    <location>
        <begin position="278"/>
        <end position="611"/>
    </location>
</feature>
<dbReference type="PANTHER" id="PTHR11347">
    <property type="entry name" value="CYCLIC NUCLEOTIDE PHOSPHODIESTERASE"/>
    <property type="match status" value="1"/>
</dbReference>
<dbReference type="AlphaFoldDB" id="C9ZKX5"/>
<dbReference type="EMBL" id="FN554966">
    <property type="protein sequence ID" value="CBH09983.1"/>
    <property type="molecule type" value="Genomic_DNA"/>
</dbReference>
<gene>
    <name evidence="8" type="ORF">TbgDal_III3220</name>
</gene>
<feature type="region of interest" description="Disordered" evidence="6">
    <location>
        <begin position="236"/>
        <end position="278"/>
    </location>
</feature>
<dbReference type="InterPro" id="IPR036971">
    <property type="entry name" value="PDEase_catalytic_dom_sf"/>
</dbReference>
<feature type="region of interest" description="Disordered" evidence="6">
    <location>
        <begin position="612"/>
        <end position="633"/>
    </location>
</feature>
<accession>C9ZKX5</accession>
<dbReference type="VEuPathDB" id="TriTrypDB:Tbg972.3.3220"/>
<evidence type="ECO:0000256" key="3">
    <source>
        <dbReference type="PIRSR" id="PIRSR623088-1"/>
    </source>
</evidence>
<feature type="compositionally biased region" description="Basic and acidic residues" evidence="6">
    <location>
        <begin position="159"/>
        <end position="172"/>
    </location>
</feature>
<dbReference type="EC" id="3.1.4.-" evidence="8"/>
<dbReference type="InterPro" id="IPR011011">
    <property type="entry name" value="Znf_FYVE_PHD"/>
</dbReference>
<evidence type="ECO:0000256" key="6">
    <source>
        <dbReference type="SAM" id="MobiDB-lite"/>
    </source>
</evidence>
<dbReference type="KEGG" id="tbg:TbgDal_III3220"/>
<reference evidence="9" key="1">
    <citation type="journal article" date="2010" name="PLoS Negl. Trop. Dis.">
        <title>The genome sequence of Trypanosoma brucei gambiense, causative agent of chronic human african trypanosomiasis.</title>
        <authorList>
            <person name="Jackson A.P."/>
            <person name="Sanders M."/>
            <person name="Berry A."/>
            <person name="McQuillan J."/>
            <person name="Aslett M.A."/>
            <person name="Quail M.A."/>
            <person name="Chukualim B."/>
            <person name="Capewell P."/>
            <person name="MacLeod A."/>
            <person name="Melville S.E."/>
            <person name="Gibson W."/>
            <person name="Barry J.D."/>
            <person name="Berriman M."/>
            <person name="Hertz-Fowler C."/>
        </authorList>
    </citation>
    <scope>NUCLEOTIDE SEQUENCE [LARGE SCALE GENOMIC DNA]</scope>
    <source>
        <strain evidence="9">MHOM/CI/86/DAL972</strain>
    </source>
</reference>
<feature type="binding site" evidence="4">
    <location>
        <position position="519"/>
    </location>
    <ligand>
        <name>Zn(2+)</name>
        <dbReference type="ChEBI" id="CHEBI:29105"/>
        <label>1</label>
    </ligand>
</feature>
<dbReference type="PRINTS" id="PR00387">
    <property type="entry name" value="PDIESTERASE1"/>
</dbReference>
<dbReference type="InterPro" id="IPR002073">
    <property type="entry name" value="PDEase_catalytic_dom"/>
</dbReference>
<feature type="active site" description="Proton donor" evidence="3">
    <location>
        <position position="366"/>
    </location>
</feature>
<name>C9ZKX5_TRYB9</name>
<dbReference type="SUPFAM" id="SSF109604">
    <property type="entry name" value="HD-domain/PDEase-like"/>
    <property type="match status" value="1"/>
</dbReference>
<feature type="region of interest" description="Disordered" evidence="6">
    <location>
        <begin position="150"/>
        <end position="172"/>
    </location>
</feature>
<evidence type="ECO:0000256" key="2">
    <source>
        <dbReference type="ARBA" id="ARBA00022801"/>
    </source>
</evidence>
<organism evidence="8 9">
    <name type="scientific">Trypanosoma brucei gambiense (strain MHOM/CI/86/DAL972)</name>
    <dbReference type="NCBI Taxonomy" id="679716"/>
    <lineage>
        <taxon>Eukaryota</taxon>
        <taxon>Discoba</taxon>
        <taxon>Euglenozoa</taxon>
        <taxon>Kinetoplastea</taxon>
        <taxon>Metakinetoplastina</taxon>
        <taxon>Trypanosomatida</taxon>
        <taxon>Trypanosomatidae</taxon>
        <taxon>Trypanosoma</taxon>
    </lineage>
</organism>
<dbReference type="OrthoDB" id="568146at2759"/>
<keyword evidence="1 4" id="KW-0479">Metal-binding</keyword>
<dbReference type="CDD" id="cd00065">
    <property type="entry name" value="FYVE_like_SF"/>
    <property type="match status" value="1"/>
</dbReference>
<keyword evidence="2 8" id="KW-0378">Hydrolase</keyword>
<dbReference type="GeneID" id="23859110"/>
<feature type="compositionally biased region" description="Polar residues" evidence="6">
    <location>
        <begin position="236"/>
        <end position="246"/>
    </location>
</feature>
<dbReference type="PROSITE" id="PS51845">
    <property type="entry name" value="PDEASE_I_2"/>
    <property type="match status" value="1"/>
</dbReference>
<protein>
    <submittedName>
        <fullName evidence="8">3', 5'-cyclic nucleotide phosphodiesterase,putative</fullName>
        <ecNumber evidence="8">3.1.4.-</ecNumber>
    </submittedName>
</protein>
<dbReference type="GO" id="GO:0007165">
    <property type="term" value="P:signal transduction"/>
    <property type="evidence" value="ECO:0007669"/>
    <property type="project" value="InterPro"/>
</dbReference>
<dbReference type="Proteomes" id="UP000002316">
    <property type="component" value="Chromosome 3"/>
</dbReference>
<dbReference type="Gene3D" id="1.10.1300.10">
    <property type="entry name" value="3'5'-cyclic nucleotide phosphodiesterase, catalytic domain"/>
    <property type="match status" value="1"/>
</dbReference>
<evidence type="ECO:0000256" key="1">
    <source>
        <dbReference type="ARBA" id="ARBA00022723"/>
    </source>
</evidence>
<dbReference type="InterPro" id="IPR023088">
    <property type="entry name" value="PDEase"/>
</dbReference>
<evidence type="ECO:0000313" key="8">
    <source>
        <dbReference type="EMBL" id="CBH09983.1"/>
    </source>
</evidence>
<dbReference type="RefSeq" id="XP_011772274.1">
    <property type="nucleotide sequence ID" value="XM_011773972.1"/>
</dbReference>
<dbReference type="GO" id="GO:0004114">
    <property type="term" value="F:3',5'-cyclic-nucleotide phosphodiesterase activity"/>
    <property type="evidence" value="ECO:0007669"/>
    <property type="project" value="InterPro"/>
</dbReference>
<feature type="binding site" evidence="4">
    <location>
        <position position="408"/>
    </location>
    <ligand>
        <name>Zn(2+)</name>
        <dbReference type="ChEBI" id="CHEBI:29105"/>
        <label>1</label>
    </ligand>
</feature>
<sequence length="909" mass="100552">MVCYDGSHSPRGRFSQKDYDCPTCGKVFTSSTPKTVCPCCSKLCCSQCVQTECVIFSGDRPFQVCVSCFLMLRSDRDSTALNVLPLYAVPNVSSKLSRIRTATKVQPPSDTSSDRVVVDAHLRVPDAKMRMNATEKVNLERKAPLPSPRVLQQRNASVRKQESTVDTVQEEKAPSVPFVGQAEKTNEGGRVVGKLQDEISRLKRENSALSSKLQEFQGHAEGAQRKVHQIATQTQIKEQAAQNPQRGGTDGAGEVVQPRQEQKSLEMVRSSSSAPMSARYSHPSIVHATILTVVPTKLQVALCEGIDFSDWGFDTLEVASLVPSALQTVAAEVVTRWKMFASEEEMQRWCHMVAAIENNYRPNPFHNAVRAADVVQAVFSLASATKPLMRHVTLVELKALVFAAVALDVRHPGRTNEFLVRTCDPLCYRYPGPGTLEQMHVATAFQLVEVPELNFTCRMNDESFLRFKTIVSKLICRTDTAVLEDHLEHWRAKAREGGFDYGAPDDRVDALSLLLLAADFGVISRGADIAAKWLVLTEEHAAQAQEERRRGLPVTPGFDLPTSVGRSQIAFLDSVVIPLFNQVQQLFPGIVEPSRNLRVLRSKYAAMANPPGLSTSVVSNHGESRERQQIGETHNLLRRYHGVDDHRYASPINTSVEGRDVLSGALEEPRAMSEGRVDHLHGKDRPFRLELGRCTGSTGTKERVNGVAGLEYTPRFLDAPTQHDYSSAPSSGKVGYSHSACPAEKGGRIDRFDQHQIAPSRCVASVPEIRIEKPPPFRSSERDAMIPQRDNALSTPIRRALNSSTSPSRWDGDDRLVRKYSEMDDLLLHVRAMRVGGGLNHDHEEKHRRLRSTLAEREAMITEAAELLRQRRQQLRSGSAARSNEILQGHADAAVLQLRVAAANASVGP</sequence>
<feature type="binding site" evidence="4">
    <location>
        <position position="408"/>
    </location>
    <ligand>
        <name>Zn(2+)</name>
        <dbReference type="ChEBI" id="CHEBI:29105"/>
        <label>2</label>
    </ligand>
</feature>
<dbReference type="GO" id="GO:0046872">
    <property type="term" value="F:metal ion binding"/>
    <property type="evidence" value="ECO:0007669"/>
    <property type="project" value="UniProtKB-KW"/>
</dbReference>
<feature type="compositionally biased region" description="Low complexity" evidence="6">
    <location>
        <begin position="269"/>
        <end position="278"/>
    </location>
</feature>
<feature type="coiled-coil region" evidence="5">
    <location>
        <begin position="192"/>
        <end position="219"/>
    </location>
</feature>